<dbReference type="Proteomes" id="UP000199699">
    <property type="component" value="Unassembled WGS sequence"/>
</dbReference>
<evidence type="ECO:0000256" key="1">
    <source>
        <dbReference type="SAM" id="MobiDB-lite"/>
    </source>
</evidence>
<dbReference type="AlphaFoldDB" id="A0A1C6SI85"/>
<organism evidence="2 3">
    <name type="scientific">Micromonospora nigra</name>
    <dbReference type="NCBI Taxonomy" id="145857"/>
    <lineage>
        <taxon>Bacteria</taxon>
        <taxon>Bacillati</taxon>
        <taxon>Actinomycetota</taxon>
        <taxon>Actinomycetes</taxon>
        <taxon>Micromonosporales</taxon>
        <taxon>Micromonosporaceae</taxon>
        <taxon>Micromonospora</taxon>
    </lineage>
</organism>
<gene>
    <name evidence="2" type="ORF">GA0070616_3852</name>
</gene>
<protein>
    <submittedName>
        <fullName evidence="2">Uncharacterized protein</fullName>
    </submittedName>
</protein>
<keyword evidence="3" id="KW-1185">Reference proteome</keyword>
<evidence type="ECO:0000313" key="3">
    <source>
        <dbReference type="Proteomes" id="UP000199699"/>
    </source>
</evidence>
<sequence length="101" mass="11635">MPPTSDPPPIRPGDVFRLTRAASPQFVTPITVRVIRHRSDWSTYQGWAWIECYQLDDRGDATARRELYVMPAGMIRQTESPSPVRRKRRTPARRTSVRAEG</sequence>
<name>A0A1C6SI85_9ACTN</name>
<dbReference type="STRING" id="145857.GA0070616_3852"/>
<dbReference type="OrthoDB" id="3394592at2"/>
<feature type="region of interest" description="Disordered" evidence="1">
    <location>
        <begin position="76"/>
        <end position="101"/>
    </location>
</feature>
<evidence type="ECO:0000313" key="2">
    <source>
        <dbReference type="EMBL" id="SCL29260.1"/>
    </source>
</evidence>
<accession>A0A1C6SI85</accession>
<feature type="compositionally biased region" description="Basic residues" evidence="1">
    <location>
        <begin position="84"/>
        <end position="101"/>
    </location>
</feature>
<dbReference type="EMBL" id="FMHT01000003">
    <property type="protein sequence ID" value="SCL29260.1"/>
    <property type="molecule type" value="Genomic_DNA"/>
</dbReference>
<reference evidence="2 3" key="1">
    <citation type="submission" date="2016-06" db="EMBL/GenBank/DDBJ databases">
        <authorList>
            <person name="Kjaerup R.B."/>
            <person name="Dalgaard T.S."/>
            <person name="Juul-Madsen H.R."/>
        </authorList>
    </citation>
    <scope>NUCLEOTIDE SEQUENCE [LARGE SCALE GENOMIC DNA]</scope>
    <source>
        <strain evidence="2 3">DSM 43818</strain>
    </source>
</reference>
<proteinExistence type="predicted"/>